<gene>
    <name evidence="2" type="ORF">BN873_130012</name>
</gene>
<dbReference type="Proteomes" id="UP000035760">
    <property type="component" value="Unassembled WGS sequence"/>
</dbReference>
<dbReference type="OrthoDB" id="6381346at2"/>
<dbReference type="PANTHER" id="PTHR35271:SF1">
    <property type="entry name" value="ABC TRANSPORTER, SUBSTRATE-BINDING LIPOPROTEIN"/>
    <property type="match status" value="1"/>
</dbReference>
<dbReference type="Pfam" id="PF04392">
    <property type="entry name" value="ABC_sub_bind"/>
    <property type="match status" value="1"/>
</dbReference>
<keyword evidence="1" id="KW-0732">Signal</keyword>
<sequence length="325" mass="35492">MTGDPSVLRFWRRAASSGLSIVLLLASVAGGVANADPPRVVAVLYPETDAPYRQLFAEILGGIERGLPAETVRAHALPAAPDAVALRRWLDQEAPVVVVTLGRVPTETYEHLGRKTPQVIGALDASPQTRPNVAGVGLAVDPALLFATLQQLAPAKRRVWVVFNPAYDRWLMDLARTAATARGLELEPLEAGDLRESARQFLHVLKTADPTTDALWLVADAGIIDSQTILPLVIEKSWQRRLPVFSNSFAHVKRGVLFALYPDNISLGRRLAELSLQALRTPDARAGVEVLRAVKRALNLKVVGHLELDVPPDIERQFDLVLPVW</sequence>
<evidence type="ECO:0008006" key="4">
    <source>
        <dbReference type="Google" id="ProtNLM"/>
    </source>
</evidence>
<dbReference type="AlphaFoldDB" id="W6M177"/>
<dbReference type="STRING" id="1400863.BN873_130012"/>
<dbReference type="Gene3D" id="3.40.50.2300">
    <property type="match status" value="1"/>
</dbReference>
<dbReference type="PANTHER" id="PTHR35271">
    <property type="entry name" value="ABC TRANSPORTER, SUBSTRATE-BINDING LIPOPROTEIN-RELATED"/>
    <property type="match status" value="1"/>
</dbReference>
<name>W6M177_9GAMM</name>
<comment type="caution">
    <text evidence="2">The sequence shown here is derived from an EMBL/GenBank/DDBJ whole genome shotgun (WGS) entry which is preliminary data.</text>
</comment>
<reference evidence="2" key="2">
    <citation type="submission" date="2014-03" db="EMBL/GenBank/DDBJ databases">
        <title>Candidatus Competibacter-lineage genomes retrieved from metagenomes reveal functional metabolic diversity.</title>
        <authorList>
            <person name="McIlroy S.J."/>
            <person name="Albertsen M."/>
            <person name="Andresen E.K."/>
            <person name="Saunders A.M."/>
            <person name="Kristiansen R."/>
            <person name="Stokholm-Bjerregaard M."/>
            <person name="Nielsen K.L."/>
            <person name="Nielsen P.H."/>
        </authorList>
    </citation>
    <scope>NUCLEOTIDE SEQUENCE</scope>
    <source>
        <strain evidence="2">Run_A_D11</strain>
    </source>
</reference>
<organism evidence="2 3">
    <name type="scientific">Candidatus Competibacter denitrificans Run_A_D11</name>
    <dbReference type="NCBI Taxonomy" id="1400863"/>
    <lineage>
        <taxon>Bacteria</taxon>
        <taxon>Pseudomonadati</taxon>
        <taxon>Pseudomonadota</taxon>
        <taxon>Gammaproteobacteria</taxon>
        <taxon>Candidatus Competibacteraceae</taxon>
        <taxon>Candidatus Competibacter</taxon>
    </lineage>
</organism>
<evidence type="ECO:0000313" key="2">
    <source>
        <dbReference type="EMBL" id="CDI01177.1"/>
    </source>
</evidence>
<dbReference type="InterPro" id="IPR007487">
    <property type="entry name" value="ABC_transpt-TYRBP-like"/>
</dbReference>
<evidence type="ECO:0000256" key="1">
    <source>
        <dbReference type="SAM" id="SignalP"/>
    </source>
</evidence>
<evidence type="ECO:0000313" key="3">
    <source>
        <dbReference type="Proteomes" id="UP000035760"/>
    </source>
</evidence>
<feature type="signal peptide" evidence="1">
    <location>
        <begin position="1"/>
        <end position="35"/>
    </location>
</feature>
<protein>
    <recommendedName>
        <fullName evidence="4">ABC transporter substrate-binding protein</fullName>
    </recommendedName>
</protein>
<accession>W6M177</accession>
<proteinExistence type="predicted"/>
<keyword evidence="3" id="KW-1185">Reference proteome</keyword>
<dbReference type="EMBL" id="CBTJ020000018">
    <property type="protein sequence ID" value="CDI01177.1"/>
    <property type="molecule type" value="Genomic_DNA"/>
</dbReference>
<feature type="chain" id="PRO_5004878409" description="ABC transporter substrate-binding protein" evidence="1">
    <location>
        <begin position="36"/>
        <end position="325"/>
    </location>
</feature>
<reference evidence="2" key="1">
    <citation type="submission" date="2013-07" db="EMBL/GenBank/DDBJ databases">
        <authorList>
            <person name="McIlroy S."/>
        </authorList>
    </citation>
    <scope>NUCLEOTIDE SEQUENCE [LARGE SCALE GENOMIC DNA]</scope>
    <source>
        <strain evidence="2">Run_A_D11</strain>
    </source>
</reference>